<comment type="caution">
    <text evidence="1">The sequence shown here is derived from an EMBL/GenBank/DDBJ whole genome shotgun (WGS) entry which is preliminary data.</text>
</comment>
<evidence type="ECO:0000313" key="1">
    <source>
        <dbReference type="EMBL" id="KAF7826663.1"/>
    </source>
</evidence>
<dbReference type="Proteomes" id="UP000634136">
    <property type="component" value="Unassembled WGS sequence"/>
</dbReference>
<dbReference type="AlphaFoldDB" id="A0A834TQ59"/>
<name>A0A834TQ59_9FABA</name>
<accession>A0A834TQ59</accession>
<gene>
    <name evidence="1" type="ORF">G2W53_017827</name>
</gene>
<organism evidence="1 2">
    <name type="scientific">Senna tora</name>
    <dbReference type="NCBI Taxonomy" id="362788"/>
    <lineage>
        <taxon>Eukaryota</taxon>
        <taxon>Viridiplantae</taxon>
        <taxon>Streptophyta</taxon>
        <taxon>Embryophyta</taxon>
        <taxon>Tracheophyta</taxon>
        <taxon>Spermatophyta</taxon>
        <taxon>Magnoliopsida</taxon>
        <taxon>eudicotyledons</taxon>
        <taxon>Gunneridae</taxon>
        <taxon>Pentapetalae</taxon>
        <taxon>rosids</taxon>
        <taxon>fabids</taxon>
        <taxon>Fabales</taxon>
        <taxon>Fabaceae</taxon>
        <taxon>Caesalpinioideae</taxon>
        <taxon>Cassia clade</taxon>
        <taxon>Senna</taxon>
    </lineage>
</organism>
<protein>
    <submittedName>
        <fullName evidence="1">Uncharacterized protein</fullName>
    </submittedName>
</protein>
<sequence length="46" mass="5239">MGREDSVILGCTRNPWINLGVWLHFVSVLHWGLRECEHGAQKGKAH</sequence>
<dbReference type="EMBL" id="JAAIUW010000006">
    <property type="protein sequence ID" value="KAF7826663.1"/>
    <property type="molecule type" value="Genomic_DNA"/>
</dbReference>
<proteinExistence type="predicted"/>
<reference evidence="1" key="1">
    <citation type="submission" date="2020-09" db="EMBL/GenBank/DDBJ databases">
        <title>Genome-Enabled Discovery of Anthraquinone Biosynthesis in Senna tora.</title>
        <authorList>
            <person name="Kang S.-H."/>
            <person name="Pandey R.P."/>
            <person name="Lee C.-M."/>
            <person name="Sim J.-S."/>
            <person name="Jeong J.-T."/>
            <person name="Choi B.-S."/>
            <person name="Jung M."/>
            <person name="Ginzburg D."/>
            <person name="Zhao K."/>
            <person name="Won S.Y."/>
            <person name="Oh T.-J."/>
            <person name="Yu Y."/>
            <person name="Kim N.-H."/>
            <person name="Lee O.R."/>
            <person name="Lee T.-H."/>
            <person name="Bashyal P."/>
            <person name="Kim T.-S."/>
            <person name="Lee W.-H."/>
            <person name="Kawkins C."/>
            <person name="Kim C.-K."/>
            <person name="Kim J.S."/>
            <person name="Ahn B.O."/>
            <person name="Rhee S.Y."/>
            <person name="Sohng J.K."/>
        </authorList>
    </citation>
    <scope>NUCLEOTIDE SEQUENCE</scope>
    <source>
        <tissue evidence="1">Leaf</tissue>
    </source>
</reference>
<evidence type="ECO:0000313" key="2">
    <source>
        <dbReference type="Proteomes" id="UP000634136"/>
    </source>
</evidence>
<keyword evidence="2" id="KW-1185">Reference proteome</keyword>